<keyword evidence="2" id="KW-1185">Reference proteome</keyword>
<dbReference type="AlphaFoldDB" id="A0A2U3AP27"/>
<comment type="caution">
    <text evidence="1">The sequence shown here is derived from an EMBL/GenBank/DDBJ whole genome shotgun (WGS) entry which is preliminary data.</text>
</comment>
<gene>
    <name evidence="1" type="ORF">DEX24_04895</name>
</gene>
<organism evidence="1 2">
    <name type="scientific">Kurthia sibirica</name>
    <dbReference type="NCBI Taxonomy" id="202750"/>
    <lineage>
        <taxon>Bacteria</taxon>
        <taxon>Bacillati</taxon>
        <taxon>Bacillota</taxon>
        <taxon>Bacilli</taxon>
        <taxon>Bacillales</taxon>
        <taxon>Caryophanaceae</taxon>
        <taxon>Kurthia</taxon>
    </lineage>
</organism>
<evidence type="ECO:0000313" key="2">
    <source>
        <dbReference type="Proteomes" id="UP000245938"/>
    </source>
</evidence>
<evidence type="ECO:0000313" key="1">
    <source>
        <dbReference type="EMBL" id="PWI26266.1"/>
    </source>
</evidence>
<name>A0A2U3AP27_9BACL</name>
<protein>
    <submittedName>
        <fullName evidence="1">Uncharacterized protein</fullName>
    </submittedName>
</protein>
<accession>A0A2U3AP27</accession>
<proteinExistence type="predicted"/>
<dbReference type="Proteomes" id="UP000245938">
    <property type="component" value="Unassembled WGS sequence"/>
</dbReference>
<dbReference type="RefSeq" id="WP_109305289.1">
    <property type="nucleotide sequence ID" value="NZ_BJUF01000016.1"/>
</dbReference>
<reference evidence="1 2" key="1">
    <citation type="submission" date="2018-05" db="EMBL/GenBank/DDBJ databases">
        <title>Kurthia sibirica genome sequence.</title>
        <authorList>
            <person name="Maclea K.S."/>
            <person name="Goen A.E."/>
        </authorList>
    </citation>
    <scope>NUCLEOTIDE SEQUENCE [LARGE SCALE GENOMIC DNA]</scope>
    <source>
        <strain evidence="1 2">ATCC 49154</strain>
    </source>
</reference>
<dbReference type="OrthoDB" id="2456461at2"/>
<sequence length="95" mass="11129">MADFKKDNLAEDKVVYHYPIVDLENKLVKGVVTVDDRTYLCAHVDLYKGMIHVEKNAEEFEESKISDKTMIDEIRAMAEFIIDHQIDNYCKNFIN</sequence>
<dbReference type="EMBL" id="QFVR01000004">
    <property type="protein sequence ID" value="PWI26266.1"/>
    <property type="molecule type" value="Genomic_DNA"/>
</dbReference>